<dbReference type="PANTHER" id="PTHR42973">
    <property type="entry name" value="BINDING OXIDOREDUCTASE, PUTATIVE (AFU_ORTHOLOGUE AFUA_1G17690)-RELATED"/>
    <property type="match status" value="1"/>
</dbReference>
<dbReference type="InterPro" id="IPR016169">
    <property type="entry name" value="FAD-bd_PCMH_sub2"/>
</dbReference>
<accession>A0ABR1Q3Q3</accession>
<dbReference type="PANTHER" id="PTHR42973:SF39">
    <property type="entry name" value="FAD-BINDING PCMH-TYPE DOMAIN-CONTAINING PROTEIN"/>
    <property type="match status" value="1"/>
</dbReference>
<evidence type="ECO:0000256" key="3">
    <source>
        <dbReference type="ARBA" id="ARBA00022630"/>
    </source>
</evidence>
<organism evidence="8 9">
    <name type="scientific">Apiospora aurea</name>
    <dbReference type="NCBI Taxonomy" id="335848"/>
    <lineage>
        <taxon>Eukaryota</taxon>
        <taxon>Fungi</taxon>
        <taxon>Dikarya</taxon>
        <taxon>Ascomycota</taxon>
        <taxon>Pezizomycotina</taxon>
        <taxon>Sordariomycetes</taxon>
        <taxon>Xylariomycetidae</taxon>
        <taxon>Amphisphaeriales</taxon>
        <taxon>Apiosporaceae</taxon>
        <taxon>Apiospora</taxon>
    </lineage>
</organism>
<protein>
    <recommendedName>
        <fullName evidence="7">FAD-binding PCMH-type domain-containing protein</fullName>
    </recommendedName>
</protein>
<dbReference type="Pfam" id="PF01565">
    <property type="entry name" value="FAD_binding_4"/>
    <property type="match status" value="1"/>
</dbReference>
<keyword evidence="4" id="KW-0274">FAD</keyword>
<evidence type="ECO:0000256" key="4">
    <source>
        <dbReference type="ARBA" id="ARBA00022827"/>
    </source>
</evidence>
<feature type="compositionally biased region" description="Polar residues" evidence="6">
    <location>
        <begin position="71"/>
        <end position="91"/>
    </location>
</feature>
<keyword evidence="9" id="KW-1185">Reference proteome</keyword>
<feature type="region of interest" description="Disordered" evidence="6">
    <location>
        <begin position="589"/>
        <end position="621"/>
    </location>
</feature>
<evidence type="ECO:0000313" key="8">
    <source>
        <dbReference type="EMBL" id="KAK7946374.1"/>
    </source>
</evidence>
<name>A0ABR1Q3Q3_9PEZI</name>
<dbReference type="InterPro" id="IPR006094">
    <property type="entry name" value="Oxid_FAD_bind_N"/>
</dbReference>
<keyword evidence="5" id="KW-0560">Oxidoreductase</keyword>
<sequence>MPPKETVPSKRKKLDSDSDSDGASTPTKRRSPTKTEADTFFTPETQEASTASTTGSNDVFAEARPAKRVEPTTSGGPSQERPSTPTGTGQRPVSQQPTPSTSPITTSNTATKKPVPKPPVGRTRSDSPAAELMNHCRANRIRVYNPGQLEYERSVASTNLLYWYTRPDCVIQPATGDDDARIKLTVRSGGHSYAGFATTDEGALMDMRRMNGTSLDMRNQRIVNGRHDGFAPNGGHCPSVGVSGFLMGAGLGPFSRGLGMGSDSVLAITAVTAQGDTVTVTHKDDPESPSGRLFWALRGAGGGNFGVVVQWKLRVEKLQDPLGHGDGGSLDIEDSITRTMASFCSYHWPDRITIDATWLRRADSKLGTQVRFISYCDGGSDFFSNHIDTAFFGNENIRKRLKRRCIEEKSSRFLHETLAAQWSEETLRSIPNSTEFRLFAGFAVDCRKQMQDMNNTVITVKDELDAFGEQFKGERAECSVSFIHTGGRAGRASRRATSYPWREASYQCYIMIVFLDKWVERDMRGFLARFKAKLKLYSLAQQAVFVNFADAAPAGRWVKQEWDPDDFFHWQQSVQLPAEERVIATLVSTVSGPEGDPPAPPVEATANEQDQTDAIATKGWE</sequence>
<evidence type="ECO:0000256" key="2">
    <source>
        <dbReference type="ARBA" id="ARBA00005466"/>
    </source>
</evidence>
<dbReference type="RefSeq" id="XP_066696408.1">
    <property type="nucleotide sequence ID" value="XM_066846917.1"/>
</dbReference>
<dbReference type="Proteomes" id="UP001391051">
    <property type="component" value="Unassembled WGS sequence"/>
</dbReference>
<evidence type="ECO:0000259" key="7">
    <source>
        <dbReference type="PROSITE" id="PS51387"/>
    </source>
</evidence>
<feature type="region of interest" description="Disordered" evidence="6">
    <location>
        <begin position="1"/>
        <end position="130"/>
    </location>
</feature>
<gene>
    <name evidence="8" type="ORF">PG986_010695</name>
</gene>
<evidence type="ECO:0000256" key="6">
    <source>
        <dbReference type="SAM" id="MobiDB-lite"/>
    </source>
</evidence>
<dbReference type="Gene3D" id="3.30.465.10">
    <property type="match status" value="1"/>
</dbReference>
<keyword evidence="3" id="KW-0285">Flavoprotein</keyword>
<evidence type="ECO:0000256" key="5">
    <source>
        <dbReference type="ARBA" id="ARBA00023002"/>
    </source>
</evidence>
<feature type="compositionally biased region" description="Polar residues" evidence="6">
    <location>
        <begin position="42"/>
        <end position="57"/>
    </location>
</feature>
<dbReference type="SUPFAM" id="SSF56176">
    <property type="entry name" value="FAD-binding/transporter-associated domain-like"/>
    <property type="match status" value="1"/>
</dbReference>
<comment type="similarity">
    <text evidence="2">Belongs to the oxygen-dependent FAD-linked oxidoreductase family.</text>
</comment>
<dbReference type="EMBL" id="JAQQWE010000007">
    <property type="protein sequence ID" value="KAK7946374.1"/>
    <property type="molecule type" value="Genomic_DNA"/>
</dbReference>
<proteinExistence type="inferred from homology"/>
<evidence type="ECO:0000256" key="1">
    <source>
        <dbReference type="ARBA" id="ARBA00001974"/>
    </source>
</evidence>
<comment type="cofactor">
    <cofactor evidence="1">
        <name>FAD</name>
        <dbReference type="ChEBI" id="CHEBI:57692"/>
    </cofactor>
</comment>
<dbReference type="InterPro" id="IPR016166">
    <property type="entry name" value="FAD-bd_PCMH"/>
</dbReference>
<reference evidence="8 9" key="1">
    <citation type="submission" date="2023-01" db="EMBL/GenBank/DDBJ databases">
        <title>Analysis of 21 Apiospora genomes using comparative genomics revels a genus with tremendous synthesis potential of carbohydrate active enzymes and secondary metabolites.</title>
        <authorList>
            <person name="Sorensen T."/>
        </authorList>
    </citation>
    <scope>NUCLEOTIDE SEQUENCE [LARGE SCALE GENOMIC DNA]</scope>
    <source>
        <strain evidence="8 9">CBS 24483</strain>
    </source>
</reference>
<dbReference type="InterPro" id="IPR036318">
    <property type="entry name" value="FAD-bd_PCMH-like_sf"/>
</dbReference>
<evidence type="ECO:0000313" key="9">
    <source>
        <dbReference type="Proteomes" id="UP001391051"/>
    </source>
</evidence>
<feature type="compositionally biased region" description="Low complexity" evidence="6">
    <location>
        <begin position="92"/>
        <end position="107"/>
    </location>
</feature>
<dbReference type="InterPro" id="IPR050416">
    <property type="entry name" value="FAD-linked_Oxidoreductase"/>
</dbReference>
<comment type="caution">
    <text evidence="8">The sequence shown here is derived from an EMBL/GenBank/DDBJ whole genome shotgun (WGS) entry which is preliminary data.</text>
</comment>
<feature type="domain" description="FAD-binding PCMH-type" evidence="7">
    <location>
        <begin position="156"/>
        <end position="318"/>
    </location>
</feature>
<dbReference type="GeneID" id="92079979"/>
<dbReference type="PROSITE" id="PS51387">
    <property type="entry name" value="FAD_PCMH"/>
    <property type="match status" value="1"/>
</dbReference>
<dbReference type="Gene3D" id="3.40.462.20">
    <property type="match status" value="1"/>
</dbReference>